<comment type="caution">
    <text evidence="1">The sequence shown here is derived from an EMBL/GenBank/DDBJ whole genome shotgun (WGS) entry which is preliminary data.</text>
</comment>
<accession>A0ACC2HU54</accession>
<gene>
    <name evidence="1" type="ORF">OPT61_g9506</name>
</gene>
<evidence type="ECO:0000313" key="2">
    <source>
        <dbReference type="Proteomes" id="UP001153331"/>
    </source>
</evidence>
<reference evidence="1" key="1">
    <citation type="submission" date="2022-11" db="EMBL/GenBank/DDBJ databases">
        <title>Genome Sequence of Boeremia exigua.</title>
        <authorList>
            <person name="Buettner E."/>
        </authorList>
    </citation>
    <scope>NUCLEOTIDE SEQUENCE</scope>
    <source>
        <strain evidence="1">CU02</strain>
    </source>
</reference>
<organism evidence="1 2">
    <name type="scientific">Boeremia exigua</name>
    <dbReference type="NCBI Taxonomy" id="749465"/>
    <lineage>
        <taxon>Eukaryota</taxon>
        <taxon>Fungi</taxon>
        <taxon>Dikarya</taxon>
        <taxon>Ascomycota</taxon>
        <taxon>Pezizomycotina</taxon>
        <taxon>Dothideomycetes</taxon>
        <taxon>Pleosporomycetidae</taxon>
        <taxon>Pleosporales</taxon>
        <taxon>Pleosporineae</taxon>
        <taxon>Didymellaceae</taxon>
        <taxon>Boeremia</taxon>
    </lineage>
</organism>
<dbReference type="Proteomes" id="UP001153331">
    <property type="component" value="Unassembled WGS sequence"/>
</dbReference>
<protein>
    <submittedName>
        <fullName evidence="1">Uncharacterized protein</fullName>
    </submittedName>
</protein>
<sequence>MVALANTALDLCVLELQLLLVLLALVVLCGLPVGLWAEDDVLSNRDCVGLGSGGLALLRAEFWPCLALGDAGVYDLLDDRLLDAAGGLDLLAVLVDAVGYDCLGSVLVLGDCLLGEGEIVLIFLFGPIGAAAKSVSSESRGMCVGAAYPATRDMAAVMCVFAELRVGACRAWWA</sequence>
<keyword evidence="2" id="KW-1185">Reference proteome</keyword>
<evidence type="ECO:0000313" key="1">
    <source>
        <dbReference type="EMBL" id="KAJ8106481.1"/>
    </source>
</evidence>
<name>A0ACC2HU54_9PLEO</name>
<proteinExistence type="predicted"/>
<dbReference type="EMBL" id="JAPHNI010001157">
    <property type="protein sequence ID" value="KAJ8106481.1"/>
    <property type="molecule type" value="Genomic_DNA"/>
</dbReference>